<dbReference type="Proteomes" id="UP000652761">
    <property type="component" value="Unassembled WGS sequence"/>
</dbReference>
<organism evidence="2 3">
    <name type="scientific">Colocasia esculenta</name>
    <name type="common">Wild taro</name>
    <name type="synonym">Arum esculentum</name>
    <dbReference type="NCBI Taxonomy" id="4460"/>
    <lineage>
        <taxon>Eukaryota</taxon>
        <taxon>Viridiplantae</taxon>
        <taxon>Streptophyta</taxon>
        <taxon>Embryophyta</taxon>
        <taxon>Tracheophyta</taxon>
        <taxon>Spermatophyta</taxon>
        <taxon>Magnoliopsida</taxon>
        <taxon>Liliopsida</taxon>
        <taxon>Araceae</taxon>
        <taxon>Aroideae</taxon>
        <taxon>Colocasieae</taxon>
        <taxon>Colocasia</taxon>
    </lineage>
</organism>
<comment type="caution">
    <text evidence="2">The sequence shown here is derived from an EMBL/GenBank/DDBJ whole genome shotgun (WGS) entry which is preliminary data.</text>
</comment>
<name>A0A843XFX3_COLES</name>
<reference evidence="2" key="1">
    <citation type="submission" date="2017-07" db="EMBL/GenBank/DDBJ databases">
        <title>Taro Niue Genome Assembly and Annotation.</title>
        <authorList>
            <person name="Atibalentja N."/>
            <person name="Keating K."/>
            <person name="Fields C.J."/>
        </authorList>
    </citation>
    <scope>NUCLEOTIDE SEQUENCE</scope>
    <source>
        <strain evidence="2">Niue_2</strain>
        <tissue evidence="2">Leaf</tissue>
    </source>
</reference>
<evidence type="ECO:0000313" key="3">
    <source>
        <dbReference type="Proteomes" id="UP000652761"/>
    </source>
</evidence>
<accession>A0A843XFX3</accession>
<evidence type="ECO:0000256" key="1">
    <source>
        <dbReference type="SAM" id="MobiDB-lite"/>
    </source>
</evidence>
<evidence type="ECO:0000313" key="2">
    <source>
        <dbReference type="EMBL" id="MQM18105.1"/>
    </source>
</evidence>
<feature type="region of interest" description="Disordered" evidence="1">
    <location>
        <begin position="33"/>
        <end position="55"/>
    </location>
</feature>
<dbReference type="EMBL" id="NMUH01007970">
    <property type="protein sequence ID" value="MQM18105.1"/>
    <property type="molecule type" value="Genomic_DNA"/>
</dbReference>
<sequence>MSSRKVLLRVGLDLEQFLRMLGVRDMDIEAPPENIADRNKTNQSHQSMPYKKGRKSHYQLKDDFVSFLLI</sequence>
<keyword evidence="3" id="KW-1185">Reference proteome</keyword>
<protein>
    <submittedName>
        <fullName evidence="2">Uncharacterized protein</fullName>
    </submittedName>
</protein>
<gene>
    <name evidence="2" type="ORF">Taro_051090</name>
</gene>
<dbReference type="AlphaFoldDB" id="A0A843XFX3"/>
<proteinExistence type="predicted"/>